<name>A0A928KWA4_9FIRM</name>
<dbReference type="EMBL" id="SVNY01000003">
    <property type="protein sequence ID" value="MBE6833200.1"/>
    <property type="molecule type" value="Genomic_DNA"/>
</dbReference>
<dbReference type="Pfam" id="PF21983">
    <property type="entry name" value="NikA-like"/>
    <property type="match status" value="1"/>
</dbReference>
<comment type="caution">
    <text evidence="1">The sequence shown here is derived from an EMBL/GenBank/DDBJ whole genome shotgun (WGS) entry which is preliminary data.</text>
</comment>
<evidence type="ECO:0000313" key="1">
    <source>
        <dbReference type="EMBL" id="MBE6833200.1"/>
    </source>
</evidence>
<dbReference type="Proteomes" id="UP000754750">
    <property type="component" value="Unassembled WGS sequence"/>
</dbReference>
<accession>A0A928KWA4</accession>
<reference evidence="1" key="1">
    <citation type="submission" date="2019-04" db="EMBL/GenBank/DDBJ databases">
        <title>Evolution of Biomass-Degrading Anaerobic Consortia Revealed by Metagenomics.</title>
        <authorList>
            <person name="Peng X."/>
        </authorList>
    </citation>
    <scope>NUCLEOTIDE SEQUENCE</scope>
    <source>
        <strain evidence="1">SIG551</strain>
    </source>
</reference>
<protein>
    <submittedName>
        <fullName evidence="1">MobC family plasmid mobilization relaxosome protein</fullName>
    </submittedName>
</protein>
<sequence length="135" mass="15074">MFAALTVRLPRGTSPPWKIPLLSEGTGTIERSGLILKSERFNIRMTTQEKAAILGRAKKAGRTASEFMIDTALNRKIIVIDSLPEIVRELKAIGRNFNQLTVLCNMGKVQAIKLDEFEEKLADIHSALRKLTEVL</sequence>
<evidence type="ECO:0000313" key="2">
    <source>
        <dbReference type="Proteomes" id="UP000754750"/>
    </source>
</evidence>
<organism evidence="1 2">
    <name type="scientific">Faecalispora sporosphaeroides</name>
    <dbReference type="NCBI Taxonomy" id="1549"/>
    <lineage>
        <taxon>Bacteria</taxon>
        <taxon>Bacillati</taxon>
        <taxon>Bacillota</taxon>
        <taxon>Clostridia</taxon>
        <taxon>Eubacteriales</taxon>
        <taxon>Oscillospiraceae</taxon>
        <taxon>Faecalispora</taxon>
    </lineage>
</organism>
<gene>
    <name evidence="1" type="ORF">E7512_06405</name>
</gene>
<dbReference type="AlphaFoldDB" id="A0A928KWA4"/>
<dbReference type="InterPro" id="IPR053842">
    <property type="entry name" value="NikA-like"/>
</dbReference>
<proteinExistence type="predicted"/>